<dbReference type="Gene3D" id="2.40.128.150">
    <property type="entry name" value="Cysteine proteinases"/>
    <property type="match status" value="1"/>
</dbReference>
<feature type="compositionally biased region" description="Basic residues" evidence="3">
    <location>
        <begin position="364"/>
        <end position="373"/>
    </location>
</feature>
<comment type="similarity">
    <text evidence="1 2">Belongs to the arylamine N-acetyltransferase family.</text>
</comment>
<gene>
    <name evidence="4" type="ORF">Smic_52920</name>
</gene>
<protein>
    <recommendedName>
        <fullName evidence="6">Arylamine N-acetyltransferase</fullName>
    </recommendedName>
</protein>
<evidence type="ECO:0000256" key="2">
    <source>
        <dbReference type="RuleBase" id="RU003452"/>
    </source>
</evidence>
<dbReference type="GO" id="GO:0016407">
    <property type="term" value="F:acetyltransferase activity"/>
    <property type="evidence" value="ECO:0007669"/>
    <property type="project" value="InterPro"/>
</dbReference>
<dbReference type="Gene3D" id="3.30.2140.10">
    <property type="entry name" value="Arylamine N-acetyltransferase"/>
    <property type="match status" value="1"/>
</dbReference>
<dbReference type="InterPro" id="IPR001447">
    <property type="entry name" value="Arylamine_N-AcTrfase"/>
</dbReference>
<evidence type="ECO:0000313" key="4">
    <source>
        <dbReference type="EMBL" id="GFN06736.1"/>
    </source>
</evidence>
<proteinExistence type="inferred from homology"/>
<accession>A0A7J0CW26</accession>
<name>A0A7J0CW26_STRMI</name>
<dbReference type="SUPFAM" id="SSF54001">
    <property type="entry name" value="Cysteine proteinases"/>
    <property type="match status" value="1"/>
</dbReference>
<dbReference type="EMBL" id="BLWD01000001">
    <property type="protein sequence ID" value="GFN06736.1"/>
    <property type="molecule type" value="Genomic_DNA"/>
</dbReference>
<evidence type="ECO:0000256" key="1">
    <source>
        <dbReference type="ARBA" id="ARBA00006547"/>
    </source>
</evidence>
<dbReference type="InterPro" id="IPR038765">
    <property type="entry name" value="Papain-like_cys_pep_sf"/>
</dbReference>
<reference evidence="4 5" key="1">
    <citation type="submission" date="2020-05" db="EMBL/GenBank/DDBJ databases">
        <title>Whole genome shotgun sequence of Streptomyces microflavus NBRC 13062.</title>
        <authorList>
            <person name="Komaki H."/>
            <person name="Tamura T."/>
        </authorList>
    </citation>
    <scope>NUCLEOTIDE SEQUENCE [LARGE SCALE GENOMIC DNA]</scope>
    <source>
        <strain evidence="4 5">NBRC 13062</strain>
    </source>
</reference>
<sequence>MTLDLDAYLARIGWTGEPAPTVEVLRSLHRAHALGIPFENLDPVLGSAPSLALADLEAKLVRGGRGGYCYEHNTLFATVLRQLGFTVTLLAARVLLGAAPGDVRPRSHILLRVDVPGVATPYVADVGFGTVGALLEPIELVAGAELYDAPRHHRLVTVAHEGPLEMWELQAEKGGSWEAQYAFTPEPFEGPDFEMINWYVATSPHSPFAQAVYAQRALPDATHRSLAGLDLVETAEDGTIRERVLSGPDEVVQVLEDGFGIHVPRAPSCPPEPRHAGLPSPGHLSPPRPGARHPDTGRAAPPVTRGPARPHPRPAPPPRVAHLTRPGGSRPFPSRDAARTGPSHGPGPGRPCRWKPECGGGRARGSRGRRNLRAPRETRP</sequence>
<comment type="caution">
    <text evidence="4">The sequence shown here is derived from an EMBL/GenBank/DDBJ whole genome shotgun (WGS) entry which is preliminary data.</text>
</comment>
<dbReference type="Proteomes" id="UP000498740">
    <property type="component" value="Unassembled WGS sequence"/>
</dbReference>
<evidence type="ECO:0000256" key="3">
    <source>
        <dbReference type="SAM" id="MobiDB-lite"/>
    </source>
</evidence>
<dbReference type="PANTHER" id="PTHR11786:SF0">
    <property type="entry name" value="ARYLAMINE N-ACETYLTRANSFERASE 4-RELATED"/>
    <property type="match status" value="1"/>
</dbReference>
<organism evidence="4 5">
    <name type="scientific">Streptomyces microflavus</name>
    <name type="common">Streptomyces lipmanii</name>
    <dbReference type="NCBI Taxonomy" id="1919"/>
    <lineage>
        <taxon>Bacteria</taxon>
        <taxon>Bacillati</taxon>
        <taxon>Actinomycetota</taxon>
        <taxon>Actinomycetes</taxon>
        <taxon>Kitasatosporales</taxon>
        <taxon>Streptomycetaceae</taxon>
        <taxon>Streptomyces</taxon>
    </lineage>
</organism>
<dbReference type="PRINTS" id="PR01543">
    <property type="entry name" value="ANATRNSFRASE"/>
</dbReference>
<evidence type="ECO:0008006" key="6">
    <source>
        <dbReference type="Google" id="ProtNLM"/>
    </source>
</evidence>
<evidence type="ECO:0000313" key="5">
    <source>
        <dbReference type="Proteomes" id="UP000498740"/>
    </source>
</evidence>
<dbReference type="Pfam" id="PF00797">
    <property type="entry name" value="Acetyltransf_2"/>
    <property type="match status" value="1"/>
</dbReference>
<dbReference type="AlphaFoldDB" id="A0A7J0CW26"/>
<feature type="region of interest" description="Disordered" evidence="3">
    <location>
        <begin position="263"/>
        <end position="380"/>
    </location>
</feature>
<dbReference type="PANTHER" id="PTHR11786">
    <property type="entry name" value="N-HYDROXYARYLAMINE O-ACETYLTRANSFERASE"/>
    <property type="match status" value="1"/>
</dbReference>